<evidence type="ECO:0000256" key="1">
    <source>
        <dbReference type="SAM" id="MobiDB-lite"/>
    </source>
</evidence>
<dbReference type="Proteomes" id="UP001497516">
    <property type="component" value="Chromosome 7"/>
</dbReference>
<dbReference type="EMBL" id="OZ034820">
    <property type="protein sequence ID" value="CAL1400066.1"/>
    <property type="molecule type" value="Genomic_DNA"/>
</dbReference>
<proteinExistence type="predicted"/>
<protein>
    <submittedName>
        <fullName evidence="2">Uncharacterized protein</fullName>
    </submittedName>
</protein>
<feature type="compositionally biased region" description="Polar residues" evidence="1">
    <location>
        <begin position="1"/>
        <end position="10"/>
    </location>
</feature>
<evidence type="ECO:0000313" key="2">
    <source>
        <dbReference type="EMBL" id="CAL1400066.1"/>
    </source>
</evidence>
<feature type="region of interest" description="Disordered" evidence="1">
    <location>
        <begin position="1"/>
        <end position="102"/>
    </location>
</feature>
<evidence type="ECO:0000313" key="3">
    <source>
        <dbReference type="Proteomes" id="UP001497516"/>
    </source>
</evidence>
<feature type="compositionally biased region" description="Basic and acidic residues" evidence="1">
    <location>
        <begin position="76"/>
        <end position="93"/>
    </location>
</feature>
<gene>
    <name evidence="2" type="ORF">LTRI10_LOCUS40216</name>
</gene>
<reference evidence="2 3" key="1">
    <citation type="submission" date="2024-04" db="EMBL/GenBank/DDBJ databases">
        <authorList>
            <person name="Fracassetti M."/>
        </authorList>
    </citation>
    <scope>NUCLEOTIDE SEQUENCE [LARGE SCALE GENOMIC DNA]</scope>
</reference>
<name>A0AAV2FNY1_9ROSI</name>
<keyword evidence="3" id="KW-1185">Reference proteome</keyword>
<sequence length="102" mass="10743">MGGKDSQSAGNLKEVAGGKGGDGKSQEAGERIRSRQRGKGRRLESRGGGGRGCEVGRQGKGRRRGKGTKSTVGGDGRYRRPGSREEEVERGRELLGGGFGRK</sequence>
<organism evidence="2 3">
    <name type="scientific">Linum trigynum</name>
    <dbReference type="NCBI Taxonomy" id="586398"/>
    <lineage>
        <taxon>Eukaryota</taxon>
        <taxon>Viridiplantae</taxon>
        <taxon>Streptophyta</taxon>
        <taxon>Embryophyta</taxon>
        <taxon>Tracheophyta</taxon>
        <taxon>Spermatophyta</taxon>
        <taxon>Magnoliopsida</taxon>
        <taxon>eudicotyledons</taxon>
        <taxon>Gunneridae</taxon>
        <taxon>Pentapetalae</taxon>
        <taxon>rosids</taxon>
        <taxon>fabids</taxon>
        <taxon>Malpighiales</taxon>
        <taxon>Linaceae</taxon>
        <taxon>Linum</taxon>
    </lineage>
</organism>
<feature type="compositionally biased region" description="Basic and acidic residues" evidence="1">
    <location>
        <begin position="21"/>
        <end position="33"/>
    </location>
</feature>
<accession>A0AAV2FNY1</accession>
<dbReference type="AlphaFoldDB" id="A0AAV2FNY1"/>